<dbReference type="EC" id="2.1.1.37" evidence="1"/>
<dbReference type="Pfam" id="PF00145">
    <property type="entry name" value="DNA_methylase"/>
    <property type="match status" value="2"/>
</dbReference>
<evidence type="ECO:0000256" key="1">
    <source>
        <dbReference type="ARBA" id="ARBA00011975"/>
    </source>
</evidence>
<keyword evidence="4 7" id="KW-0949">S-adenosyl-L-methionine</keyword>
<keyword evidence="5" id="KW-0680">Restriction system</keyword>
<dbReference type="PROSITE" id="PS51679">
    <property type="entry name" value="SAM_MT_C5"/>
    <property type="match status" value="1"/>
</dbReference>
<dbReference type="SUPFAM" id="SSF53335">
    <property type="entry name" value="S-adenosyl-L-methionine-dependent methyltransferases"/>
    <property type="match status" value="1"/>
</dbReference>
<evidence type="ECO:0000256" key="3">
    <source>
        <dbReference type="ARBA" id="ARBA00022679"/>
    </source>
</evidence>
<organism evidence="9 10">
    <name type="scientific">Marinobacter xiaoshiensis</name>
    <dbReference type="NCBI Taxonomy" id="3073652"/>
    <lineage>
        <taxon>Bacteria</taxon>
        <taxon>Pseudomonadati</taxon>
        <taxon>Pseudomonadota</taxon>
        <taxon>Gammaproteobacteria</taxon>
        <taxon>Pseudomonadales</taxon>
        <taxon>Marinobacteraceae</taxon>
        <taxon>Marinobacter</taxon>
    </lineage>
</organism>
<protein>
    <recommendedName>
        <fullName evidence="1">DNA (cytosine-5-)-methyltransferase</fullName>
        <ecNumber evidence="1">2.1.1.37</ecNumber>
    </recommendedName>
</protein>
<dbReference type="NCBIfam" id="TIGR00675">
    <property type="entry name" value="dcm"/>
    <property type="match status" value="1"/>
</dbReference>
<dbReference type="InterPro" id="IPR001525">
    <property type="entry name" value="C5_MeTfrase"/>
</dbReference>
<dbReference type="PRINTS" id="PR00105">
    <property type="entry name" value="C5METTRFRASE"/>
</dbReference>
<feature type="active site" evidence="7">
    <location>
        <position position="135"/>
    </location>
</feature>
<evidence type="ECO:0000256" key="7">
    <source>
        <dbReference type="PROSITE-ProRule" id="PRU01016"/>
    </source>
</evidence>
<evidence type="ECO:0000313" key="10">
    <source>
        <dbReference type="Proteomes" id="UP001267407"/>
    </source>
</evidence>
<dbReference type="Gene3D" id="3.40.50.150">
    <property type="entry name" value="Vaccinia Virus protein VP39"/>
    <property type="match status" value="1"/>
</dbReference>
<evidence type="ECO:0000313" key="9">
    <source>
        <dbReference type="EMBL" id="MDS1308885.1"/>
    </source>
</evidence>
<dbReference type="EMBL" id="JAVMBO010000003">
    <property type="protein sequence ID" value="MDS1308885.1"/>
    <property type="molecule type" value="Genomic_DNA"/>
</dbReference>
<keyword evidence="10" id="KW-1185">Reference proteome</keyword>
<comment type="caution">
    <text evidence="9">The sequence shown here is derived from an EMBL/GenBank/DDBJ whole genome shotgun (WGS) entry which is preliminary data.</text>
</comment>
<dbReference type="Proteomes" id="UP001267407">
    <property type="component" value="Unassembled WGS sequence"/>
</dbReference>
<evidence type="ECO:0000256" key="4">
    <source>
        <dbReference type="ARBA" id="ARBA00022691"/>
    </source>
</evidence>
<accession>A0ABU2HE40</accession>
<dbReference type="GO" id="GO:0003886">
    <property type="term" value="F:DNA (cytosine-5-)-methyltransferase activity"/>
    <property type="evidence" value="ECO:0007669"/>
    <property type="project" value="UniProtKB-EC"/>
</dbReference>
<dbReference type="PANTHER" id="PTHR10629:SF52">
    <property type="entry name" value="DNA (CYTOSINE-5)-METHYLTRANSFERASE 1"/>
    <property type="match status" value="1"/>
</dbReference>
<name>A0ABU2HE40_9GAMM</name>
<proteinExistence type="inferred from homology"/>
<evidence type="ECO:0000256" key="5">
    <source>
        <dbReference type="ARBA" id="ARBA00022747"/>
    </source>
</evidence>
<dbReference type="GO" id="GO:0032259">
    <property type="term" value="P:methylation"/>
    <property type="evidence" value="ECO:0007669"/>
    <property type="project" value="UniProtKB-KW"/>
</dbReference>
<reference evidence="9" key="1">
    <citation type="submission" date="2023-09" db="EMBL/GenBank/DDBJ databases">
        <title>Marinobacter sediminicola sp. nov. and Marinobacter maritimum sp. nov., isolated from marine sediment.</title>
        <authorList>
            <person name="An J."/>
        </authorList>
    </citation>
    <scope>NUCLEOTIDE SEQUENCE</scope>
    <source>
        <strain evidence="9">F60267</strain>
    </source>
</reference>
<dbReference type="Gene3D" id="3.90.120.10">
    <property type="entry name" value="DNA Methylase, subunit A, domain 2"/>
    <property type="match status" value="1"/>
</dbReference>
<comment type="catalytic activity">
    <reaction evidence="6">
        <text>a 2'-deoxycytidine in DNA + S-adenosyl-L-methionine = a 5-methyl-2'-deoxycytidine in DNA + S-adenosyl-L-homocysteine + H(+)</text>
        <dbReference type="Rhea" id="RHEA:13681"/>
        <dbReference type="Rhea" id="RHEA-COMP:11369"/>
        <dbReference type="Rhea" id="RHEA-COMP:11370"/>
        <dbReference type="ChEBI" id="CHEBI:15378"/>
        <dbReference type="ChEBI" id="CHEBI:57856"/>
        <dbReference type="ChEBI" id="CHEBI:59789"/>
        <dbReference type="ChEBI" id="CHEBI:85452"/>
        <dbReference type="ChEBI" id="CHEBI:85454"/>
        <dbReference type="EC" id="2.1.1.37"/>
    </reaction>
</comment>
<comment type="similarity">
    <text evidence="7 8">Belongs to the class I-like SAM-binding methyltransferase superfamily. C5-methyltransferase family.</text>
</comment>
<dbReference type="PANTHER" id="PTHR10629">
    <property type="entry name" value="CYTOSINE-SPECIFIC METHYLTRANSFERASE"/>
    <property type="match status" value="1"/>
</dbReference>
<dbReference type="InterPro" id="IPR050390">
    <property type="entry name" value="C5-Methyltransferase"/>
</dbReference>
<keyword evidence="2 7" id="KW-0489">Methyltransferase</keyword>
<dbReference type="InterPro" id="IPR029063">
    <property type="entry name" value="SAM-dependent_MTases_sf"/>
</dbReference>
<sequence length="527" mass="59437">MKNQIKIIDLFAGPGGLGEGFSALETENGDFPFQIAASVEMEPSAHKTLTLRAFFRQFRGKEVPKEYYDYVRSGGRGDLDEVFSEYLEQLQAAKDETLGGPKALGSEDHDEIFQAIEDALKNHKGPTVVIGGPPCQAYSLVGRARNKGNKSYQPEEDARHFLYQEYLKVLDLVNPDVFVMENVKGILTAKVNGNPIFEEIQKDLRHPGKAVGNHGSDVEYDLYPLAVEIGKGRAKYSGKDFVIRAEEFGIPQARHRVIILGVRRDHQHKVPSSRLLGQWQTNELITADQVLYDLPSLRSGQTKVLKNDYQAWLDNLKKAEGHASLTPALRNAAKKYAREAGSRPSVDPGQGLPFVEQAEKNLQRMPEALQKWYLDKELEGVPNHQARNHMPEDLHRYFYASCYAEINEGLSPRSADYPDELAPAHKNWKSGHFADRFKVQSRHRVASTVTSHISKDGHYFIHYDPAQCRSLTVREAARIQTFPDNYFFEGNRTQQYVQVGNAVPPLLANRIAQVVLSLLCDRSHKIM</sequence>
<keyword evidence="3 7" id="KW-0808">Transferase</keyword>
<evidence type="ECO:0000256" key="6">
    <source>
        <dbReference type="ARBA" id="ARBA00047422"/>
    </source>
</evidence>
<dbReference type="RefSeq" id="WP_310965419.1">
    <property type="nucleotide sequence ID" value="NZ_JAVMBO010000003.1"/>
</dbReference>
<evidence type="ECO:0000256" key="2">
    <source>
        <dbReference type="ARBA" id="ARBA00022603"/>
    </source>
</evidence>
<gene>
    <name evidence="9" type="ORF">RKA07_02070</name>
</gene>
<evidence type="ECO:0000256" key="8">
    <source>
        <dbReference type="RuleBase" id="RU000416"/>
    </source>
</evidence>